<protein>
    <recommendedName>
        <fullName evidence="10">Transducer of regulated CREB activity N-terminal domain-containing protein</fullName>
    </recommendedName>
</protein>
<evidence type="ECO:0000313" key="12">
    <source>
        <dbReference type="Proteomes" id="UP000314981"/>
    </source>
</evidence>
<dbReference type="STRING" id="30522.A0A4W2DPN4"/>
<evidence type="ECO:0000256" key="9">
    <source>
        <dbReference type="ARBA" id="ARBA00023242"/>
    </source>
</evidence>
<accession>A0A4W2DPN4</accession>
<dbReference type="OMA" id="VAFEEVM"/>
<evidence type="ECO:0000256" key="2">
    <source>
        <dbReference type="ARBA" id="ARBA00004496"/>
    </source>
</evidence>
<feature type="domain" description="Transducer of regulated CREB activity N-terminal" evidence="10">
    <location>
        <begin position="13"/>
        <end position="64"/>
    </location>
</feature>
<reference evidence="11 12" key="1">
    <citation type="submission" date="2018-11" db="EMBL/GenBank/DDBJ databases">
        <title>Haplotype-resolved cattle genomes.</title>
        <authorList>
            <person name="Low W.Y."/>
            <person name="Tearle R."/>
            <person name="Bickhart D.M."/>
            <person name="Rosen B.D."/>
            <person name="Koren S."/>
            <person name="Rhie A."/>
            <person name="Hiendleder S."/>
            <person name="Phillippy A.M."/>
            <person name="Smith T.P.L."/>
            <person name="Williams J.L."/>
        </authorList>
    </citation>
    <scope>NUCLEOTIDE SEQUENCE [LARGE SCALE GENOMIC DNA]</scope>
</reference>
<evidence type="ECO:0000256" key="1">
    <source>
        <dbReference type="ARBA" id="ARBA00004123"/>
    </source>
</evidence>
<evidence type="ECO:0000259" key="10">
    <source>
        <dbReference type="Pfam" id="PF12884"/>
    </source>
</evidence>
<dbReference type="GO" id="GO:0005634">
    <property type="term" value="C:nucleus"/>
    <property type="evidence" value="ECO:0007669"/>
    <property type="project" value="UniProtKB-SubCell"/>
</dbReference>
<dbReference type="InterPro" id="IPR024786">
    <property type="entry name" value="TORC"/>
</dbReference>
<dbReference type="Pfam" id="PF12884">
    <property type="entry name" value="TORC_N"/>
    <property type="match status" value="1"/>
</dbReference>
<dbReference type="GO" id="GO:0051289">
    <property type="term" value="P:protein homotetramerization"/>
    <property type="evidence" value="ECO:0007669"/>
    <property type="project" value="InterPro"/>
</dbReference>
<evidence type="ECO:0000313" key="11">
    <source>
        <dbReference type="Ensembl" id="ENSBIXP00000020894.1"/>
    </source>
</evidence>
<evidence type="ECO:0000256" key="8">
    <source>
        <dbReference type="ARBA" id="ARBA00023163"/>
    </source>
</evidence>
<keyword evidence="9" id="KW-0539">Nucleus</keyword>
<dbReference type="GO" id="GO:0008140">
    <property type="term" value="F:cAMP response element binding protein binding"/>
    <property type="evidence" value="ECO:0007669"/>
    <property type="project" value="InterPro"/>
</dbReference>
<keyword evidence="4" id="KW-0963">Cytoplasm</keyword>
<dbReference type="Ensembl" id="ENSBIXT00000035225.1">
    <property type="protein sequence ID" value="ENSBIXP00000020894.1"/>
    <property type="gene ID" value="ENSBIXG00000024121.1"/>
</dbReference>
<dbReference type="Proteomes" id="UP000314981">
    <property type="component" value="Chromosome 7"/>
</dbReference>
<evidence type="ECO:0000256" key="5">
    <source>
        <dbReference type="ARBA" id="ARBA00022553"/>
    </source>
</evidence>
<proteinExistence type="inferred from homology"/>
<name>A0A4W2DPN4_BOBOX</name>
<reference evidence="11" key="3">
    <citation type="submission" date="2025-09" db="UniProtKB">
        <authorList>
            <consortium name="Ensembl"/>
        </authorList>
    </citation>
    <scope>IDENTIFICATION</scope>
</reference>
<keyword evidence="12" id="KW-1185">Reference proteome</keyword>
<organism evidence="11 12">
    <name type="scientific">Bos indicus x Bos taurus</name>
    <name type="common">Hybrid cattle</name>
    <dbReference type="NCBI Taxonomy" id="30522"/>
    <lineage>
        <taxon>Eukaryota</taxon>
        <taxon>Metazoa</taxon>
        <taxon>Chordata</taxon>
        <taxon>Craniata</taxon>
        <taxon>Vertebrata</taxon>
        <taxon>Euteleostomi</taxon>
        <taxon>Mammalia</taxon>
        <taxon>Eutheria</taxon>
        <taxon>Laurasiatheria</taxon>
        <taxon>Artiodactyla</taxon>
        <taxon>Ruminantia</taxon>
        <taxon>Pecora</taxon>
        <taxon>Bovidae</taxon>
        <taxon>Bovinae</taxon>
        <taxon>Bos</taxon>
    </lineage>
</organism>
<reference evidence="11" key="2">
    <citation type="submission" date="2025-08" db="UniProtKB">
        <authorList>
            <consortium name="Ensembl"/>
        </authorList>
    </citation>
    <scope>IDENTIFICATION</scope>
</reference>
<comment type="subcellular location">
    <subcellularLocation>
        <location evidence="2">Cytoplasm</location>
    </subcellularLocation>
    <subcellularLocation>
        <location evidence="1">Nucleus</location>
    </subcellularLocation>
</comment>
<dbReference type="PANTHER" id="PTHR13589:SF6">
    <property type="entry name" value="CREB-REGULATED TRANSCRIPTION COACTIVATOR 2"/>
    <property type="match status" value="1"/>
</dbReference>
<keyword evidence="7" id="KW-0010">Activator</keyword>
<evidence type="ECO:0000256" key="6">
    <source>
        <dbReference type="ARBA" id="ARBA00023015"/>
    </source>
</evidence>
<dbReference type="InterPro" id="IPR024783">
    <property type="entry name" value="TORC_N"/>
</dbReference>
<keyword evidence="5" id="KW-0597">Phosphoprotein</keyword>
<evidence type="ECO:0000256" key="4">
    <source>
        <dbReference type="ARBA" id="ARBA00022490"/>
    </source>
</evidence>
<comment type="similarity">
    <text evidence="3">Belongs to the TORC family.</text>
</comment>
<dbReference type="GO" id="GO:0045944">
    <property type="term" value="P:positive regulation of transcription by RNA polymerase II"/>
    <property type="evidence" value="ECO:0007669"/>
    <property type="project" value="TreeGrafter"/>
</dbReference>
<keyword evidence="8" id="KW-0804">Transcription</keyword>
<sequence>WLEEPGWASNLLKFIEKIALQKQCQAEETVAFEEVMMDFGSIELQAQKLGLAYTRSSYYSGSLPNVNQVGCGLAEFQGPFHSPLDSSWSTRHHGLVEQVQRDPRRMVSPLHRYPRHIDSSPYCPIYLLPRSPVSGGQCPGAISLQRRGSCFDYHLPLSEQALTLSFTQE</sequence>
<dbReference type="GO" id="GO:0005737">
    <property type="term" value="C:cytoplasm"/>
    <property type="evidence" value="ECO:0007669"/>
    <property type="project" value="UniProtKB-SubCell"/>
</dbReference>
<dbReference type="PANTHER" id="PTHR13589">
    <property type="entry name" value="CREB-REGULATED TRANSCRIPTION COACTIVATOR"/>
    <property type="match status" value="1"/>
</dbReference>
<dbReference type="AlphaFoldDB" id="A0A4W2DPN4"/>
<evidence type="ECO:0000256" key="3">
    <source>
        <dbReference type="ARBA" id="ARBA00007167"/>
    </source>
</evidence>
<evidence type="ECO:0000256" key="7">
    <source>
        <dbReference type="ARBA" id="ARBA00023159"/>
    </source>
</evidence>
<keyword evidence="6" id="KW-0805">Transcription regulation</keyword>